<dbReference type="GO" id="GO:0003700">
    <property type="term" value="F:DNA-binding transcription factor activity"/>
    <property type="evidence" value="ECO:0007669"/>
    <property type="project" value="InterPro"/>
</dbReference>
<dbReference type="PANTHER" id="PTHR32467:SF90">
    <property type="entry name" value="AP2-LIKE ETHYLENE-RESPONSIVE TRANSCRIPTION FACTOR AIL1"/>
    <property type="match status" value="1"/>
</dbReference>
<protein>
    <recommendedName>
        <fullName evidence="7">AP2/ERF domain-containing protein</fullName>
    </recommendedName>
</protein>
<dbReference type="PANTHER" id="PTHR32467">
    <property type="entry name" value="AP2-LIKE ETHYLENE-RESPONSIVE TRANSCRIPTION FACTOR"/>
    <property type="match status" value="1"/>
</dbReference>
<feature type="region of interest" description="Disordered" evidence="6">
    <location>
        <begin position="266"/>
        <end position="400"/>
    </location>
</feature>
<evidence type="ECO:0000256" key="3">
    <source>
        <dbReference type="ARBA" id="ARBA00023125"/>
    </source>
</evidence>
<evidence type="ECO:0000313" key="9">
    <source>
        <dbReference type="Proteomes" id="UP001314263"/>
    </source>
</evidence>
<dbReference type="AlphaFoldDB" id="A0AAV1IHD3"/>
<evidence type="ECO:0000313" key="8">
    <source>
        <dbReference type="EMBL" id="CAK0785404.1"/>
    </source>
</evidence>
<gene>
    <name evidence="8" type="ORF">CVIRNUC_008613</name>
</gene>
<keyword evidence="3" id="KW-0238">DNA-binding</keyword>
<dbReference type="PROSITE" id="PS51032">
    <property type="entry name" value="AP2_ERF"/>
    <property type="match status" value="2"/>
</dbReference>
<dbReference type="GO" id="GO:0003677">
    <property type="term" value="F:DNA binding"/>
    <property type="evidence" value="ECO:0007669"/>
    <property type="project" value="UniProtKB-KW"/>
</dbReference>
<dbReference type="CDD" id="cd00018">
    <property type="entry name" value="AP2"/>
    <property type="match status" value="2"/>
</dbReference>
<evidence type="ECO:0000256" key="5">
    <source>
        <dbReference type="ARBA" id="ARBA00023242"/>
    </source>
</evidence>
<feature type="compositionally biased region" description="Low complexity" evidence="6">
    <location>
        <begin position="469"/>
        <end position="481"/>
    </location>
</feature>
<organism evidence="8 9">
    <name type="scientific">Coccomyxa viridis</name>
    <dbReference type="NCBI Taxonomy" id="1274662"/>
    <lineage>
        <taxon>Eukaryota</taxon>
        <taxon>Viridiplantae</taxon>
        <taxon>Chlorophyta</taxon>
        <taxon>core chlorophytes</taxon>
        <taxon>Trebouxiophyceae</taxon>
        <taxon>Trebouxiophyceae incertae sedis</taxon>
        <taxon>Coccomyxaceae</taxon>
        <taxon>Coccomyxa</taxon>
    </lineage>
</organism>
<keyword evidence="9" id="KW-1185">Reference proteome</keyword>
<dbReference type="SUPFAM" id="SSF54171">
    <property type="entry name" value="DNA-binding domain"/>
    <property type="match status" value="2"/>
</dbReference>
<dbReference type="InterPro" id="IPR001471">
    <property type="entry name" value="AP2/ERF_dom"/>
</dbReference>
<dbReference type="SMART" id="SM00380">
    <property type="entry name" value="AP2"/>
    <property type="match status" value="2"/>
</dbReference>
<evidence type="ECO:0000256" key="2">
    <source>
        <dbReference type="ARBA" id="ARBA00023015"/>
    </source>
</evidence>
<keyword evidence="4" id="KW-0804">Transcription</keyword>
<dbReference type="Gene3D" id="3.30.730.10">
    <property type="entry name" value="AP2/ERF domain"/>
    <property type="match status" value="2"/>
</dbReference>
<dbReference type="InterPro" id="IPR016177">
    <property type="entry name" value="DNA-bd_dom_sf"/>
</dbReference>
<feature type="compositionally biased region" description="Polar residues" evidence="6">
    <location>
        <begin position="510"/>
        <end position="522"/>
    </location>
</feature>
<dbReference type="InterPro" id="IPR036955">
    <property type="entry name" value="AP2/ERF_dom_sf"/>
</dbReference>
<dbReference type="EMBL" id="CAUYUE010000012">
    <property type="protein sequence ID" value="CAK0785404.1"/>
    <property type="molecule type" value="Genomic_DNA"/>
</dbReference>
<name>A0AAV1IHD3_9CHLO</name>
<comment type="caution">
    <text evidence="8">The sequence shown here is derived from an EMBL/GenBank/DDBJ whole genome shotgun (WGS) entry which is preliminary data.</text>
</comment>
<reference evidence="8 9" key="1">
    <citation type="submission" date="2023-10" db="EMBL/GenBank/DDBJ databases">
        <authorList>
            <person name="Maclean D."/>
            <person name="Macfadyen A."/>
        </authorList>
    </citation>
    <scope>NUCLEOTIDE SEQUENCE [LARGE SCALE GENOMIC DNA]</scope>
</reference>
<feature type="domain" description="AP2/ERF" evidence="7">
    <location>
        <begin position="6"/>
        <end position="62"/>
    </location>
</feature>
<feature type="compositionally biased region" description="Basic and acidic residues" evidence="6">
    <location>
        <begin position="266"/>
        <end position="281"/>
    </location>
</feature>
<evidence type="ECO:0000256" key="4">
    <source>
        <dbReference type="ARBA" id="ARBA00023163"/>
    </source>
</evidence>
<sequence length="558" mass="62317">MGKSSLYRGVTLFRPTGKWRAQISANGKTTSLGDHDTEEEAARAFDRAAINKDGSRARTNFPVDQYETEVDDLQKMSQTELVAMLRSRARKSGTQTSHYRGVSLLKQTGKWHAQINVGGKQVHLGFFPTEEEAARAYDRAAINKGLQDHGKIITNFSIDDYGTELDMLGRLQQKDLVEALSNDLRRHQAMKLLSEGFQGKAEEMFQDRGFSFAQAELNDTTTLAALRSKAERAQPKPTEKNPLYAKFLKKEQPPMTPDQLADIEARREAAQRHQEELAEARRSRRQPTRMSGYGSRTSSPSRDGVSPVRTPAASPAKPNRGRLAREGSVDQDMALEMLPASPYMRQQRSRRRRPDADSMPHYLSYTHNEDSMTESVVPSDLDDDAHSHSGRHGLQKEHSGDLEAHFLQAAKPRTKRQEAMMAKQQQLRARDLDYPEPPRRHRAGRLAMHTPELSAPSPIPTPAQKARRPSFPSPRAAARPSLADTLMAAAGRLSPFQDEADLRAAPEDLSSASDSGSQTPGLQNGGHRSKRHVDEDPETALKRMGKSRRTIQKPMRAL</sequence>
<dbReference type="Pfam" id="PF00847">
    <property type="entry name" value="AP2"/>
    <property type="match status" value="2"/>
</dbReference>
<evidence type="ECO:0000256" key="6">
    <source>
        <dbReference type="SAM" id="MobiDB-lite"/>
    </source>
</evidence>
<keyword evidence="5" id="KW-0539">Nucleus</keyword>
<accession>A0AAV1IHD3</accession>
<keyword evidence="2" id="KW-0805">Transcription regulation</keyword>
<proteinExistence type="predicted"/>
<feature type="compositionally biased region" description="Basic and acidic residues" evidence="6">
    <location>
        <begin position="428"/>
        <end position="438"/>
    </location>
</feature>
<dbReference type="GO" id="GO:0005634">
    <property type="term" value="C:nucleus"/>
    <property type="evidence" value="ECO:0007669"/>
    <property type="project" value="UniProtKB-SubCell"/>
</dbReference>
<feature type="domain" description="AP2/ERF" evidence="7">
    <location>
        <begin position="98"/>
        <end position="157"/>
    </location>
</feature>
<comment type="subcellular location">
    <subcellularLocation>
        <location evidence="1">Nucleus</location>
    </subcellularLocation>
</comment>
<evidence type="ECO:0000259" key="7">
    <source>
        <dbReference type="PROSITE" id="PS51032"/>
    </source>
</evidence>
<feature type="region of interest" description="Disordered" evidence="6">
    <location>
        <begin position="425"/>
        <end position="558"/>
    </location>
</feature>
<dbReference type="Proteomes" id="UP001314263">
    <property type="component" value="Unassembled WGS sequence"/>
</dbReference>
<evidence type="ECO:0000256" key="1">
    <source>
        <dbReference type="ARBA" id="ARBA00004123"/>
    </source>
</evidence>